<reference evidence="1" key="1">
    <citation type="submission" date="2019-08" db="EMBL/GenBank/DDBJ databases">
        <authorList>
            <person name="Kucharzyk K."/>
            <person name="Murdoch R.W."/>
            <person name="Higgins S."/>
            <person name="Loffler F."/>
        </authorList>
    </citation>
    <scope>NUCLEOTIDE SEQUENCE</scope>
</reference>
<dbReference type="AlphaFoldDB" id="A0A645IQW0"/>
<evidence type="ECO:0000313" key="1">
    <source>
        <dbReference type="EMBL" id="MPN50744.1"/>
    </source>
</evidence>
<name>A0A645IQW0_9ZZZZ</name>
<proteinExistence type="predicted"/>
<evidence type="ECO:0008006" key="2">
    <source>
        <dbReference type="Google" id="ProtNLM"/>
    </source>
</evidence>
<dbReference type="PANTHER" id="PTHR33747:SF1">
    <property type="entry name" value="ADENYLATE CYCLASE-ASSOCIATED CAP C-TERMINAL DOMAIN-CONTAINING PROTEIN"/>
    <property type="match status" value="1"/>
</dbReference>
<dbReference type="Pfam" id="PF02810">
    <property type="entry name" value="SEC-C"/>
    <property type="match status" value="1"/>
</dbReference>
<gene>
    <name evidence="1" type="ORF">SDC9_198377</name>
</gene>
<accession>A0A645IQW0</accession>
<dbReference type="Gene3D" id="3.10.450.50">
    <property type="match status" value="1"/>
</dbReference>
<dbReference type="SUPFAM" id="SSF103642">
    <property type="entry name" value="Sec-C motif"/>
    <property type="match status" value="1"/>
</dbReference>
<sequence length="132" mass="14787">MIGIIYLRDHHARAQAFDFCKIILSAYETAKSEVQLEFAAVFFLAAQLKFHEGNRKEALDYAGRAMEAFKLRDPNKSSAVISVPDVQSIKKELQNIIIRSTATPVTKPNAKIGRNERCPCGSGKKYKHCCGR</sequence>
<dbReference type="InterPro" id="IPR004027">
    <property type="entry name" value="SEC_C_motif"/>
</dbReference>
<organism evidence="1">
    <name type="scientific">bioreactor metagenome</name>
    <dbReference type="NCBI Taxonomy" id="1076179"/>
    <lineage>
        <taxon>unclassified sequences</taxon>
        <taxon>metagenomes</taxon>
        <taxon>ecological metagenomes</taxon>
    </lineage>
</organism>
<comment type="caution">
    <text evidence="1">The sequence shown here is derived from an EMBL/GenBank/DDBJ whole genome shotgun (WGS) entry which is preliminary data.</text>
</comment>
<protein>
    <recommendedName>
        <fullName evidence="2">Protein translocase subunit SecA</fullName>
    </recommendedName>
</protein>
<dbReference type="PANTHER" id="PTHR33747">
    <property type="entry name" value="UPF0225 PROTEIN SCO1677"/>
    <property type="match status" value="1"/>
</dbReference>
<dbReference type="EMBL" id="VSSQ01115195">
    <property type="protein sequence ID" value="MPN50744.1"/>
    <property type="molecule type" value="Genomic_DNA"/>
</dbReference>